<dbReference type="PANTHER" id="PTHR23272:SF184">
    <property type="entry name" value="OS03G0311250 PROTEIN"/>
    <property type="match status" value="1"/>
</dbReference>
<protein>
    <recommendedName>
        <fullName evidence="2">HAT C-terminal dimerisation domain-containing protein</fullName>
    </recommendedName>
</protein>
<feature type="domain" description="HAT C-terminal dimerisation" evidence="2">
    <location>
        <begin position="83"/>
        <end position="157"/>
    </location>
</feature>
<keyword evidence="4" id="KW-1185">Reference proteome</keyword>
<dbReference type="GO" id="GO:0046983">
    <property type="term" value="F:protein dimerization activity"/>
    <property type="evidence" value="ECO:0007669"/>
    <property type="project" value="InterPro"/>
</dbReference>
<name>A0AAV0D0G8_9ASTE</name>
<reference evidence="3" key="1">
    <citation type="submission" date="2022-07" db="EMBL/GenBank/DDBJ databases">
        <authorList>
            <person name="Macas J."/>
            <person name="Novak P."/>
            <person name="Neumann P."/>
        </authorList>
    </citation>
    <scope>NUCLEOTIDE SEQUENCE</scope>
</reference>
<gene>
    <name evidence="3" type="ORF">CEPIT_LOCUS10415</name>
</gene>
<organism evidence="3 4">
    <name type="scientific">Cuscuta epithymum</name>
    <dbReference type="NCBI Taxonomy" id="186058"/>
    <lineage>
        <taxon>Eukaryota</taxon>
        <taxon>Viridiplantae</taxon>
        <taxon>Streptophyta</taxon>
        <taxon>Embryophyta</taxon>
        <taxon>Tracheophyta</taxon>
        <taxon>Spermatophyta</taxon>
        <taxon>Magnoliopsida</taxon>
        <taxon>eudicotyledons</taxon>
        <taxon>Gunneridae</taxon>
        <taxon>Pentapetalae</taxon>
        <taxon>asterids</taxon>
        <taxon>lamiids</taxon>
        <taxon>Solanales</taxon>
        <taxon>Convolvulaceae</taxon>
        <taxon>Cuscuteae</taxon>
        <taxon>Cuscuta</taxon>
        <taxon>Cuscuta subgen. Cuscuta</taxon>
    </lineage>
</organism>
<sequence>MYDDNAIDPQVEYNEVSNLFYVLFNEFHAQYGNAPPLPTQTSSSKGKSLFKYAFGNLMKKTKTTHTTEQSALNEISLYINYEVDFDENDEFDILKWWKSKERMFPILAQMAKQVLSMPVSTVAVEQEFSSADNVLTASRTSLSAESLETLICYHNWLKAIRRTQEISITPSQDFMDESTTEGGSYAGDSD</sequence>
<feature type="region of interest" description="Disordered" evidence="1">
    <location>
        <begin position="171"/>
        <end position="190"/>
    </location>
</feature>
<accession>A0AAV0D0G8</accession>
<evidence type="ECO:0000259" key="2">
    <source>
        <dbReference type="Pfam" id="PF05699"/>
    </source>
</evidence>
<dbReference type="EMBL" id="CAMAPF010000059">
    <property type="protein sequence ID" value="CAH9088287.1"/>
    <property type="molecule type" value="Genomic_DNA"/>
</dbReference>
<dbReference type="InterPro" id="IPR008906">
    <property type="entry name" value="HATC_C_dom"/>
</dbReference>
<proteinExistence type="predicted"/>
<dbReference type="Pfam" id="PF05699">
    <property type="entry name" value="Dimer_Tnp_hAT"/>
    <property type="match status" value="1"/>
</dbReference>
<evidence type="ECO:0000313" key="3">
    <source>
        <dbReference type="EMBL" id="CAH9088287.1"/>
    </source>
</evidence>
<comment type="caution">
    <text evidence="3">The sequence shown here is derived from an EMBL/GenBank/DDBJ whole genome shotgun (WGS) entry which is preliminary data.</text>
</comment>
<dbReference type="Proteomes" id="UP001152523">
    <property type="component" value="Unassembled WGS sequence"/>
</dbReference>
<dbReference type="InterPro" id="IPR012337">
    <property type="entry name" value="RNaseH-like_sf"/>
</dbReference>
<evidence type="ECO:0000256" key="1">
    <source>
        <dbReference type="SAM" id="MobiDB-lite"/>
    </source>
</evidence>
<evidence type="ECO:0000313" key="4">
    <source>
        <dbReference type="Proteomes" id="UP001152523"/>
    </source>
</evidence>
<dbReference type="SUPFAM" id="SSF53098">
    <property type="entry name" value="Ribonuclease H-like"/>
    <property type="match status" value="1"/>
</dbReference>
<dbReference type="AlphaFoldDB" id="A0AAV0D0G8"/>
<dbReference type="PANTHER" id="PTHR23272">
    <property type="entry name" value="BED FINGER-RELATED"/>
    <property type="match status" value="1"/>
</dbReference>